<name>A0A7J7JNU8_BUGNE</name>
<evidence type="ECO:0000313" key="1">
    <source>
        <dbReference type="EMBL" id="KAF6027284.1"/>
    </source>
</evidence>
<dbReference type="Proteomes" id="UP000593567">
    <property type="component" value="Unassembled WGS sequence"/>
</dbReference>
<accession>A0A7J7JNU8</accession>
<reference evidence="1" key="1">
    <citation type="submission" date="2020-06" db="EMBL/GenBank/DDBJ databases">
        <title>Draft genome of Bugula neritina, a colonial animal packing powerful symbionts and potential medicines.</title>
        <authorList>
            <person name="Rayko M."/>
        </authorList>
    </citation>
    <scope>NUCLEOTIDE SEQUENCE [LARGE SCALE GENOMIC DNA]</scope>
    <source>
        <strain evidence="1">Kwan_BN1</strain>
    </source>
</reference>
<gene>
    <name evidence="1" type="ORF">EB796_014398</name>
</gene>
<dbReference type="AlphaFoldDB" id="A0A7J7JNU8"/>
<dbReference type="EMBL" id="VXIV02002112">
    <property type="protein sequence ID" value="KAF6027284.1"/>
    <property type="molecule type" value="Genomic_DNA"/>
</dbReference>
<organism evidence="1 2">
    <name type="scientific">Bugula neritina</name>
    <name type="common">Brown bryozoan</name>
    <name type="synonym">Sertularia neritina</name>
    <dbReference type="NCBI Taxonomy" id="10212"/>
    <lineage>
        <taxon>Eukaryota</taxon>
        <taxon>Metazoa</taxon>
        <taxon>Spiralia</taxon>
        <taxon>Lophotrochozoa</taxon>
        <taxon>Bryozoa</taxon>
        <taxon>Gymnolaemata</taxon>
        <taxon>Cheilostomatida</taxon>
        <taxon>Flustrina</taxon>
        <taxon>Buguloidea</taxon>
        <taxon>Bugulidae</taxon>
        <taxon>Bugula</taxon>
    </lineage>
</organism>
<keyword evidence="2" id="KW-1185">Reference proteome</keyword>
<dbReference type="OrthoDB" id="6143938at2759"/>
<evidence type="ECO:0000313" key="2">
    <source>
        <dbReference type="Proteomes" id="UP000593567"/>
    </source>
</evidence>
<proteinExistence type="predicted"/>
<sequence>MMADHLGHSVNIHTSVYRLQSNLIERTKVSKILIAIENGGIAKTAEIRQLDEIEIPVNELIEDQPSADVGIARNDETDCHIAEDTSIPDTEAMAKSKRVKRYWSEAEKRLFESIYTDHSKNLTKEQFS</sequence>
<protein>
    <submittedName>
        <fullName evidence="1">Uncharacterized protein</fullName>
    </submittedName>
</protein>
<comment type="caution">
    <text evidence="1">The sequence shown here is derived from an EMBL/GenBank/DDBJ whole genome shotgun (WGS) entry which is preliminary data.</text>
</comment>